<evidence type="ECO:0000313" key="2">
    <source>
        <dbReference type="EMBL" id="GJN89644.1"/>
    </source>
</evidence>
<feature type="compositionally biased region" description="Basic and acidic residues" evidence="1">
    <location>
        <begin position="417"/>
        <end position="431"/>
    </location>
</feature>
<accession>A0AAV5GK99</accession>
<feature type="compositionally biased region" description="Low complexity" evidence="1">
    <location>
        <begin position="68"/>
        <end position="83"/>
    </location>
</feature>
<feature type="region of interest" description="Disordered" evidence="1">
    <location>
        <begin position="345"/>
        <end position="469"/>
    </location>
</feature>
<name>A0AAV5GK99_9BASI</name>
<feature type="compositionally biased region" description="Low complexity" evidence="1">
    <location>
        <begin position="96"/>
        <end position="107"/>
    </location>
</feature>
<evidence type="ECO:0000313" key="3">
    <source>
        <dbReference type="Proteomes" id="UP001342314"/>
    </source>
</evidence>
<dbReference type="EMBL" id="BQKY01000005">
    <property type="protein sequence ID" value="GJN89644.1"/>
    <property type="molecule type" value="Genomic_DNA"/>
</dbReference>
<feature type="region of interest" description="Disordered" evidence="1">
    <location>
        <begin position="54"/>
        <end position="114"/>
    </location>
</feature>
<dbReference type="InterPro" id="IPR013943">
    <property type="entry name" value="Pet127"/>
</dbReference>
<feature type="compositionally biased region" description="Basic and acidic residues" evidence="1">
    <location>
        <begin position="345"/>
        <end position="369"/>
    </location>
</feature>
<dbReference type="Proteomes" id="UP001342314">
    <property type="component" value="Unassembled WGS sequence"/>
</dbReference>
<dbReference type="PANTHER" id="PTHR31014:SF0">
    <property type="entry name" value="MITOCHONDRIAL TRANSLATION SYSTEM COMPONENT PET127-RELATED"/>
    <property type="match status" value="1"/>
</dbReference>
<feature type="region of interest" description="Disordered" evidence="1">
    <location>
        <begin position="1"/>
        <end position="26"/>
    </location>
</feature>
<dbReference type="GO" id="GO:0005740">
    <property type="term" value="C:mitochondrial envelope"/>
    <property type="evidence" value="ECO:0007669"/>
    <property type="project" value="TreeGrafter"/>
</dbReference>
<organism evidence="2 3">
    <name type="scientific">Rhodotorula paludigena</name>
    <dbReference type="NCBI Taxonomy" id="86838"/>
    <lineage>
        <taxon>Eukaryota</taxon>
        <taxon>Fungi</taxon>
        <taxon>Dikarya</taxon>
        <taxon>Basidiomycota</taxon>
        <taxon>Pucciniomycotina</taxon>
        <taxon>Microbotryomycetes</taxon>
        <taxon>Sporidiobolales</taxon>
        <taxon>Sporidiobolaceae</taxon>
        <taxon>Rhodotorula</taxon>
    </lineage>
</organism>
<feature type="compositionally biased region" description="Low complexity" evidence="1">
    <location>
        <begin position="248"/>
        <end position="267"/>
    </location>
</feature>
<dbReference type="PANTHER" id="PTHR31014">
    <property type="entry name" value="MITOCHONDRIAL TRANSLATION SYSTEM COMPONENT PET127-RELATED"/>
    <property type="match status" value="1"/>
</dbReference>
<dbReference type="GO" id="GO:0000964">
    <property type="term" value="P:mitochondrial RNA 5'-end processing"/>
    <property type="evidence" value="ECO:0007669"/>
    <property type="project" value="TreeGrafter"/>
</dbReference>
<keyword evidence="3" id="KW-1185">Reference proteome</keyword>
<feature type="compositionally biased region" description="Low complexity" evidence="1">
    <location>
        <begin position="1"/>
        <end position="11"/>
    </location>
</feature>
<evidence type="ECO:0008006" key="4">
    <source>
        <dbReference type="Google" id="ProtNLM"/>
    </source>
</evidence>
<feature type="compositionally biased region" description="Basic and acidic residues" evidence="1">
    <location>
        <begin position="57"/>
        <end position="67"/>
    </location>
</feature>
<proteinExistence type="predicted"/>
<dbReference type="Pfam" id="PF08634">
    <property type="entry name" value="Pet127"/>
    <property type="match status" value="1"/>
</dbReference>
<gene>
    <name evidence="2" type="ORF">Rhopal_002631-T1</name>
</gene>
<feature type="region of interest" description="Disordered" evidence="1">
    <location>
        <begin position="237"/>
        <end position="267"/>
    </location>
</feature>
<evidence type="ECO:0000256" key="1">
    <source>
        <dbReference type="SAM" id="MobiDB-lite"/>
    </source>
</evidence>
<protein>
    <recommendedName>
        <fullName evidence="4">Pet127-domain-containing protein</fullName>
    </recommendedName>
</protein>
<comment type="caution">
    <text evidence="2">The sequence shown here is derived from an EMBL/GenBank/DDBJ whole genome shotgun (WGS) entry which is preliminary data.</text>
</comment>
<sequence>MQALHAALRSAPLRRRAAPPSWTPRTFSTAPVSLLHNSPVLHAGKRSPAFLKRLKQRQRDARARDQAAADASQVSSADTATSAPTPPAASADKDASAAAKPSSSAPAIHIPGPADRERLILRRVAQERAADNRRQQGKIHKAYKDFVKEQNEAKASQAVSAAASLLYTPIIADGVSASHAPIHAPLKAKPPLSPEEQELLQRVKTLRKTLRDLEQLLKPWDELTDEQRAAEIRRIEEKRRRKRKGKAKAVAQVPAPSAPAAESADAAADSLADALEVGPDASNRPDSFDGAVATAREMTVDEVKAQLADSKYMLDIKNAWPSRLNSLLKTTERAFQRSVEASRAAAREKAKEKTEASADKAAEPLHRLIGEAVGSGRKGTPAEASRSAEARQPAEQDGQSTAGPAQRVEPPHVAFSRAKERDERAREERRPVGRIARARMARRSEDSDSYAGHPALRREPHTFQSVPQRDLSSYEYKLSPSSTPFTPHPSPLGHVPVATLAHSLDRVLFNPGVHFLRDPRTGVYNFARDTLENVPKVAEFEFGKLPQYVTSSRDETLKGIAESEGRMFVGSTSSTIGMLCQIYFWLSKGKLLNTGMLSEDFRHLDRTFSMGQRLPASVVLRHDNGRYSVDADKSFDSAIEQNILAHYGHLMEKLLTTEATEFKRFLKGSDDPAPSEADHRQAYHYGLTDHMVLRSQLDAHNSHLPNKTFDLKTRGTVAIRQDRLNYEEGAGYRLDRLRGSWESFEREYYDLIRSAFLKYQFQARIGCMDGIFVAYHSTARFYGFQYIPINEMDEALFGNSVTGDQVFHLALGVLETLLQRAAACYPGESVNVTWAADVEEDVLRVFVARQSDVEAVEREETINAVEGAAKADESKKARDDPPAIPMTLLEVRGTNYVDGVAQRDPVTIEEPAPVDPAEIDPDAPGEVALDELPQQQPAVWQVGFDIVASSTKNLEEALPRGSPIVPPLQVAALFAATRRTQRMFSALYLPTGVSPADVAQAQKRAAKEGVELDPSDLAVRFPLEEGVEYIGPSKTVSRLRKMAREGQGRTRVVEELHRKEGEGGKEVVVEVRSEVIEREV</sequence>
<dbReference type="AlphaFoldDB" id="A0AAV5GK99"/>
<reference evidence="2 3" key="1">
    <citation type="submission" date="2021-12" db="EMBL/GenBank/DDBJ databases">
        <title>High titer production of polyol ester of fatty acids by Rhodotorula paludigena BS15 towards product separation-free biomass refinery.</title>
        <authorList>
            <person name="Mano J."/>
            <person name="Ono H."/>
            <person name="Tanaka T."/>
            <person name="Naito K."/>
            <person name="Sushida H."/>
            <person name="Ike M."/>
            <person name="Tokuyasu K."/>
            <person name="Kitaoka M."/>
        </authorList>
    </citation>
    <scope>NUCLEOTIDE SEQUENCE [LARGE SCALE GENOMIC DNA]</scope>
    <source>
        <strain evidence="2 3">BS15</strain>
    </source>
</reference>